<name>A0A0V9UJS5_9NOCA</name>
<dbReference type="Gene3D" id="1.10.287.1060">
    <property type="entry name" value="ESAT-6-like"/>
    <property type="match status" value="1"/>
</dbReference>
<evidence type="ECO:0000313" key="3">
    <source>
        <dbReference type="Proteomes" id="UP000053060"/>
    </source>
</evidence>
<gene>
    <name evidence="2" type="ORF">Z045_13835</name>
</gene>
<dbReference type="RefSeq" id="WP_060652373.1">
    <property type="nucleotide sequence ID" value="NZ_AZXY01000006.1"/>
</dbReference>
<reference evidence="2 3" key="2">
    <citation type="journal article" date="2016" name="Genome Announc.">
        <title>Draft Genome Sequence of a Versatile Hydrocarbon-Degrading Bacterium, Rhodococcus pyridinivorans Strain KG-16, Collected from Oil Fields in India.</title>
        <authorList>
            <person name="Aggarwal R.K."/>
            <person name="Dawar C."/>
            <person name="Phanindranath R."/>
            <person name="Mutnuri L."/>
            <person name="Dayal A.M."/>
        </authorList>
    </citation>
    <scope>NUCLEOTIDE SEQUENCE [LARGE SCALE GENOMIC DNA]</scope>
    <source>
        <strain evidence="2 3">KG-16</strain>
    </source>
</reference>
<proteinExistence type="predicted"/>
<accession>A0A0V9UJS5</accession>
<dbReference type="InterPro" id="IPR057037">
    <property type="entry name" value="TPR_rep_actino"/>
</dbReference>
<feature type="domain" description="TPR repeat" evidence="1">
    <location>
        <begin position="214"/>
        <end position="421"/>
    </location>
</feature>
<dbReference type="PATRIC" id="fig|1441730.3.peg.2875"/>
<comment type="caution">
    <text evidence="2">The sequence shown here is derived from an EMBL/GenBank/DDBJ whole genome shotgun (WGS) entry which is preliminary data.</text>
</comment>
<organism evidence="2 3">
    <name type="scientific">Rhodococcus pyridinivorans KG-16</name>
    <dbReference type="NCBI Taxonomy" id="1441730"/>
    <lineage>
        <taxon>Bacteria</taxon>
        <taxon>Bacillati</taxon>
        <taxon>Actinomycetota</taxon>
        <taxon>Actinomycetes</taxon>
        <taxon>Mycobacteriales</taxon>
        <taxon>Nocardiaceae</taxon>
        <taxon>Rhodococcus</taxon>
    </lineage>
</organism>
<evidence type="ECO:0000313" key="2">
    <source>
        <dbReference type="EMBL" id="KSZ58255.1"/>
    </source>
</evidence>
<dbReference type="EMBL" id="AZXY01000006">
    <property type="protein sequence ID" value="KSZ58255.1"/>
    <property type="molecule type" value="Genomic_DNA"/>
</dbReference>
<protein>
    <recommendedName>
        <fullName evidence="1">TPR repeat domain-containing protein</fullName>
    </recommendedName>
</protein>
<dbReference type="SUPFAM" id="SSF140453">
    <property type="entry name" value="EsxAB dimer-like"/>
    <property type="match status" value="1"/>
</dbReference>
<dbReference type="Proteomes" id="UP000053060">
    <property type="component" value="Unassembled WGS sequence"/>
</dbReference>
<evidence type="ECO:0000259" key="1">
    <source>
        <dbReference type="Pfam" id="PF23275"/>
    </source>
</evidence>
<dbReference type="InterPro" id="IPR036689">
    <property type="entry name" value="ESAT-6-like_sf"/>
</dbReference>
<dbReference type="Pfam" id="PF23275">
    <property type="entry name" value="TPR_23"/>
    <property type="match status" value="1"/>
</dbReference>
<reference evidence="3" key="1">
    <citation type="submission" date="2015-01" db="EMBL/GenBank/DDBJ databases">
        <title>Draft genome sequence of Rhodococcus pyridinivorans strain KG-16, a hydrocarbon-degrading bacterium.</title>
        <authorList>
            <person name="Aggarwal R.K."/>
            <person name="Dawar C."/>
        </authorList>
    </citation>
    <scope>NUCLEOTIDE SEQUENCE [LARGE SCALE GENOMIC DNA]</scope>
    <source>
        <strain evidence="3">KG-16</strain>
    </source>
</reference>
<dbReference type="AlphaFoldDB" id="A0A0V9UJS5"/>
<sequence>MWSPSAIRSLDPAALTTAADAVESANNTFRESTHRVDRNVDSTFGGWDGEGGAAAAARAWSDRVAGQGISRAVDEQVDALRDAANTLIPARATVVGIVDNAVAAGFTVHDDARVEAPRTHTGDAQTDLVVQAGLDDTAMNFEVQLKSAVRTFDELDRDAAVRLEQVSIRLSTFGGEFHSQNTHSIDAPDGAADAALLASGAARDTDLERIGRTLSLPSGASIEYLDAFYNSLDEDELANLHETYKTWEAEGNPDAARWADGLGNGLLILSNPEYGGSWESVPQDIRDTIRYGYEPDPNAEHPGEPLDRLDRLGAILGEANPQYRPGTEMGIEMSRVAGYMAGIPTYADPHIIPTPDPSYYDHTASTFLDIATRNTDTSYHLLTGTDVDGSPADFSRDEVLVPLLTREWADDGATLAGLTEWIAADALPADPGDPAAVIRAERAGEAAFGLAEVLSAPESEWNSDNNFNRFLHMPGAFREETDLTIGDVNPVAVRSFATALSPFVGDMVGSVDDATATSGFGELGPVPATRVFTLMNTDPAAGALLNGAAIAQATDFDRRFALEQLDGVNKYSYGTYSGRLQSLVEVGLSSTYENEKLVEQAAIDNRNQSRADAYAVAQTLVTGAVTALPGGVVTGPLVYSTGVLLQSEIVDAEGQYVGHPSGVEGFDSEVYLTETGAENTRRYNMLNALVDAGRVDPADMPFSQAEGHTIPERTKADEHVLTNQAASIISENGIDYGSQDMYLGSASNGAGDLRNIVYADQRDGTDGFRDVLVNDVVPAGGERWNYGA</sequence>